<dbReference type="SMART" id="SM00173">
    <property type="entry name" value="RAS"/>
    <property type="match status" value="1"/>
</dbReference>
<evidence type="ECO:0000256" key="6">
    <source>
        <dbReference type="ARBA" id="ARBA00023134"/>
    </source>
</evidence>
<dbReference type="Pfam" id="PF00071">
    <property type="entry name" value="Ras"/>
    <property type="match status" value="1"/>
</dbReference>
<proteinExistence type="inferred from homology"/>
<dbReference type="GO" id="GO:0003924">
    <property type="term" value="F:GTPase activity"/>
    <property type="evidence" value="ECO:0007669"/>
    <property type="project" value="EnsemblFungi"/>
</dbReference>
<evidence type="ECO:0000313" key="11">
    <source>
        <dbReference type="Proteomes" id="UP000053201"/>
    </source>
</evidence>
<evidence type="ECO:0000256" key="2">
    <source>
        <dbReference type="ARBA" id="ARBA00010142"/>
    </source>
</evidence>
<dbReference type="PANTHER" id="PTHR24072">
    <property type="entry name" value="RHO FAMILY GTPASE"/>
    <property type="match status" value="1"/>
</dbReference>
<keyword evidence="7" id="KW-0472">Membrane</keyword>
<keyword evidence="4" id="KW-0488">Methylation</keyword>
<comment type="similarity">
    <text evidence="2">Belongs to the small GTPase superfamily. Rho family.</text>
</comment>
<dbReference type="CDD" id="cd00157">
    <property type="entry name" value="Rho"/>
    <property type="match status" value="1"/>
</dbReference>
<dbReference type="STRING" id="645134.A0A0L0H7R1"/>
<dbReference type="InterPro" id="IPR005225">
    <property type="entry name" value="Small_GTP-bd"/>
</dbReference>
<dbReference type="FunFam" id="3.40.50.300:FF:000983">
    <property type="entry name" value="Rho family GTPase"/>
    <property type="match status" value="1"/>
</dbReference>
<dbReference type="SUPFAM" id="SSF52540">
    <property type="entry name" value="P-loop containing nucleoside triphosphate hydrolases"/>
    <property type="match status" value="1"/>
</dbReference>
<dbReference type="InterPro" id="IPR003578">
    <property type="entry name" value="Small_GTPase_Rho"/>
</dbReference>
<accession>A0A0L0H7R1</accession>
<dbReference type="NCBIfam" id="TIGR00231">
    <property type="entry name" value="small_GTP"/>
    <property type="match status" value="1"/>
</dbReference>
<dbReference type="GO" id="GO:0007264">
    <property type="term" value="P:small GTPase-mediated signal transduction"/>
    <property type="evidence" value="ECO:0007669"/>
    <property type="project" value="InterPro"/>
</dbReference>
<dbReference type="PROSITE" id="PS51421">
    <property type="entry name" value="RAS"/>
    <property type="match status" value="1"/>
</dbReference>
<dbReference type="InParanoid" id="A0A0L0H7R1"/>
<dbReference type="InterPro" id="IPR001806">
    <property type="entry name" value="Small_GTPase"/>
</dbReference>
<dbReference type="SMART" id="SM00174">
    <property type="entry name" value="RHO"/>
    <property type="match status" value="1"/>
</dbReference>
<dbReference type="InterPro" id="IPR027417">
    <property type="entry name" value="P-loop_NTPase"/>
</dbReference>
<protein>
    <submittedName>
        <fullName evidence="10">Small GTP-binding protein domain</fullName>
    </submittedName>
</protein>
<evidence type="ECO:0000256" key="9">
    <source>
        <dbReference type="ARBA" id="ARBA00023289"/>
    </source>
</evidence>
<keyword evidence="3" id="KW-1003">Cell membrane</keyword>
<dbReference type="GO" id="GO:0000935">
    <property type="term" value="C:division septum"/>
    <property type="evidence" value="ECO:0007669"/>
    <property type="project" value="EnsemblFungi"/>
</dbReference>
<dbReference type="AlphaFoldDB" id="A0A0L0H7R1"/>
<dbReference type="PROSITE" id="PS51419">
    <property type="entry name" value="RAB"/>
    <property type="match status" value="1"/>
</dbReference>
<dbReference type="GO" id="GO:0090338">
    <property type="term" value="P:positive regulation of formin-nucleated actin cable assembly"/>
    <property type="evidence" value="ECO:0007669"/>
    <property type="project" value="EnsemblFungi"/>
</dbReference>
<dbReference type="GeneID" id="27691120"/>
<dbReference type="GO" id="GO:0005886">
    <property type="term" value="C:plasma membrane"/>
    <property type="evidence" value="ECO:0007669"/>
    <property type="project" value="UniProtKB-SubCell"/>
</dbReference>
<organism evidence="10 11">
    <name type="scientific">Spizellomyces punctatus (strain DAOM BR117)</name>
    <dbReference type="NCBI Taxonomy" id="645134"/>
    <lineage>
        <taxon>Eukaryota</taxon>
        <taxon>Fungi</taxon>
        <taxon>Fungi incertae sedis</taxon>
        <taxon>Chytridiomycota</taxon>
        <taxon>Chytridiomycota incertae sedis</taxon>
        <taxon>Chytridiomycetes</taxon>
        <taxon>Spizellomycetales</taxon>
        <taxon>Spizellomycetaceae</taxon>
        <taxon>Spizellomyces</taxon>
    </lineage>
</organism>
<reference evidence="10 11" key="1">
    <citation type="submission" date="2009-08" db="EMBL/GenBank/DDBJ databases">
        <title>The Genome Sequence of Spizellomyces punctatus strain DAOM BR117.</title>
        <authorList>
            <consortium name="The Broad Institute Genome Sequencing Platform"/>
            <person name="Russ C."/>
            <person name="Cuomo C."/>
            <person name="Shea T."/>
            <person name="Young S.K."/>
            <person name="Zeng Q."/>
            <person name="Koehrsen M."/>
            <person name="Haas B."/>
            <person name="Borodovsky M."/>
            <person name="Guigo R."/>
            <person name="Alvarado L."/>
            <person name="Berlin A."/>
            <person name="Bochicchio J."/>
            <person name="Borenstein D."/>
            <person name="Chapman S."/>
            <person name="Chen Z."/>
            <person name="Engels R."/>
            <person name="Freedman E."/>
            <person name="Gellesch M."/>
            <person name="Goldberg J."/>
            <person name="Griggs A."/>
            <person name="Gujja S."/>
            <person name="Heiman D."/>
            <person name="Hepburn T."/>
            <person name="Howarth C."/>
            <person name="Jen D."/>
            <person name="Larson L."/>
            <person name="Lewis B."/>
            <person name="Mehta T."/>
            <person name="Park D."/>
            <person name="Pearson M."/>
            <person name="Roberts A."/>
            <person name="Saif S."/>
            <person name="Shenoy N."/>
            <person name="Sisk P."/>
            <person name="Stolte C."/>
            <person name="Sykes S."/>
            <person name="Thomson T."/>
            <person name="Walk T."/>
            <person name="White J."/>
            <person name="Yandava C."/>
            <person name="Burger G."/>
            <person name="Gray M.W."/>
            <person name="Holland P.W.H."/>
            <person name="King N."/>
            <person name="Lang F.B.F."/>
            <person name="Roger A.J."/>
            <person name="Ruiz-Trillo I."/>
            <person name="Lander E."/>
            <person name="Nusbaum C."/>
        </authorList>
    </citation>
    <scope>NUCLEOTIDE SEQUENCE [LARGE SCALE GENOMIC DNA]</scope>
    <source>
        <strain evidence="10 11">DAOM BR117</strain>
    </source>
</reference>
<evidence type="ECO:0000256" key="1">
    <source>
        <dbReference type="ARBA" id="ARBA00004342"/>
    </source>
</evidence>
<dbReference type="OMA" id="CSAKHQE"/>
<dbReference type="OrthoDB" id="8830751at2759"/>
<dbReference type="Gene3D" id="3.40.50.300">
    <property type="entry name" value="P-loop containing nucleotide triphosphate hydrolases"/>
    <property type="match status" value="1"/>
</dbReference>
<evidence type="ECO:0000256" key="7">
    <source>
        <dbReference type="ARBA" id="ARBA00023136"/>
    </source>
</evidence>
<dbReference type="GO" id="GO:0005938">
    <property type="term" value="C:cell cortex"/>
    <property type="evidence" value="ECO:0007669"/>
    <property type="project" value="EnsemblFungi"/>
</dbReference>
<dbReference type="PROSITE" id="PS51420">
    <property type="entry name" value="RHO"/>
    <property type="match status" value="1"/>
</dbReference>
<dbReference type="SMART" id="SM00175">
    <property type="entry name" value="RAB"/>
    <property type="match status" value="1"/>
</dbReference>
<dbReference type="GO" id="GO:0000917">
    <property type="term" value="P:division septum assembly"/>
    <property type="evidence" value="ECO:0007669"/>
    <property type="project" value="EnsemblFungi"/>
</dbReference>
<dbReference type="GO" id="GO:0030011">
    <property type="term" value="P:maintenance of cell polarity"/>
    <property type="evidence" value="ECO:0007669"/>
    <property type="project" value="EnsemblFungi"/>
</dbReference>
<dbReference type="EMBL" id="KQ257467">
    <property type="protein sequence ID" value="KNC96728.1"/>
    <property type="molecule type" value="Genomic_DNA"/>
</dbReference>
<name>A0A0L0H7R1_SPIPD</name>
<keyword evidence="8" id="KW-0449">Lipoprotein</keyword>
<evidence type="ECO:0000256" key="3">
    <source>
        <dbReference type="ARBA" id="ARBA00022475"/>
    </source>
</evidence>
<dbReference type="GO" id="GO:0005935">
    <property type="term" value="C:cellular bud neck"/>
    <property type="evidence" value="ECO:0007669"/>
    <property type="project" value="EnsemblFungi"/>
</dbReference>
<dbReference type="eggNOG" id="KOG0393">
    <property type="taxonomic scope" value="Eukaryota"/>
</dbReference>
<sequence length="210" mass="24462">MSYLDTTNPDFFKRQRKKLVIVGDGACGKTSLLMVQSGQEFPTEYVPTIFENFITQIHAAKNKVYEMSLWDTAGQEEYDRLRPLSYPDTDVVLLCFSLIHREGFENIRDKWYPETNHFLHDVPRILVGNQKDLRDNATDEERAAFARRFGWPEMQRPITYEEGVKLAHEIGAAKYFETSAKTKEGIYELFVGAGKVAYKPKRRVRQCYFL</sequence>
<evidence type="ECO:0000256" key="4">
    <source>
        <dbReference type="ARBA" id="ARBA00022481"/>
    </source>
</evidence>
<dbReference type="RefSeq" id="XP_016604768.1">
    <property type="nucleotide sequence ID" value="XM_016756087.1"/>
</dbReference>
<keyword evidence="9" id="KW-0636">Prenylation</keyword>
<dbReference type="VEuPathDB" id="FungiDB:SPPG_07937"/>
<comment type="subcellular location">
    <subcellularLocation>
        <location evidence="1">Cell membrane</location>
        <topology evidence="1">Lipid-anchor</topology>
        <orientation evidence="1">Cytoplasmic side</orientation>
    </subcellularLocation>
</comment>
<evidence type="ECO:0000256" key="5">
    <source>
        <dbReference type="ARBA" id="ARBA00022741"/>
    </source>
</evidence>
<dbReference type="Proteomes" id="UP000053201">
    <property type="component" value="Unassembled WGS sequence"/>
</dbReference>
<keyword evidence="11" id="KW-1185">Reference proteome</keyword>
<keyword evidence="5" id="KW-0547">Nucleotide-binding</keyword>
<gene>
    <name evidence="10" type="ORF">SPPG_07937</name>
</gene>
<evidence type="ECO:0000313" key="10">
    <source>
        <dbReference type="EMBL" id="KNC96728.1"/>
    </source>
</evidence>
<dbReference type="GO" id="GO:0005525">
    <property type="term" value="F:GTP binding"/>
    <property type="evidence" value="ECO:0007669"/>
    <property type="project" value="UniProtKB-KW"/>
</dbReference>
<dbReference type="PRINTS" id="PR00449">
    <property type="entry name" value="RASTRNSFRMNG"/>
</dbReference>
<dbReference type="GO" id="GO:0000131">
    <property type="term" value="C:incipient cellular bud site"/>
    <property type="evidence" value="ECO:0007669"/>
    <property type="project" value="EnsemblFungi"/>
</dbReference>
<keyword evidence="6" id="KW-0342">GTP-binding</keyword>
<evidence type="ECO:0000256" key="8">
    <source>
        <dbReference type="ARBA" id="ARBA00023288"/>
    </source>
</evidence>